<dbReference type="Proteomes" id="UP000077734">
    <property type="component" value="Unassembled WGS sequence"/>
</dbReference>
<dbReference type="EMBL" id="LUUJ01000114">
    <property type="protein sequence ID" value="OAI12026.1"/>
    <property type="molecule type" value="Genomic_DNA"/>
</dbReference>
<keyword evidence="4" id="KW-1185">Reference proteome</keyword>
<dbReference type="SUPFAM" id="SSF46955">
    <property type="entry name" value="Putative DNA-binding domain"/>
    <property type="match status" value="1"/>
</dbReference>
<sequence>MSGSLTAIALDAVLEEHGLTLQQLAALCAVDHDWVSRHIEEGLLTPSQHGGEWRFSSATLLRVRRIANIERQFEALPELAALVADMQEEIDDLRRRLRRAGLE</sequence>
<feature type="coiled-coil region" evidence="1">
    <location>
        <begin position="76"/>
        <end position="103"/>
    </location>
</feature>
<proteinExistence type="predicted"/>
<evidence type="ECO:0000313" key="5">
    <source>
        <dbReference type="Proteomes" id="UP000077857"/>
    </source>
</evidence>
<evidence type="ECO:0000313" key="2">
    <source>
        <dbReference type="EMBL" id="OAI12026.1"/>
    </source>
</evidence>
<dbReference type="EMBL" id="LUUL01000104">
    <property type="protein sequence ID" value="OAI23362.1"/>
    <property type="molecule type" value="Genomic_DNA"/>
</dbReference>
<organism evidence="2 5">
    <name type="scientific">Methylomonas koyamae</name>
    <dbReference type="NCBI Taxonomy" id="702114"/>
    <lineage>
        <taxon>Bacteria</taxon>
        <taxon>Pseudomonadati</taxon>
        <taxon>Pseudomonadota</taxon>
        <taxon>Gammaproteobacteria</taxon>
        <taxon>Methylococcales</taxon>
        <taxon>Methylococcaceae</taxon>
        <taxon>Methylomonas</taxon>
    </lineage>
</organism>
<reference evidence="3 4" key="1">
    <citation type="submission" date="2016-03" db="EMBL/GenBank/DDBJ databases">
        <authorList>
            <person name="Heylen K."/>
            <person name="De Vos P."/>
            <person name="Vekeman B."/>
        </authorList>
    </citation>
    <scope>NUCLEOTIDE SEQUENCE [LARGE SCALE GENOMIC DNA]</scope>
    <source>
        <strain evidence="3 4">R-49807</strain>
    </source>
</reference>
<accession>A0A177N242</accession>
<name>A0A177N242_9GAMM</name>
<keyword evidence="1" id="KW-0175">Coiled coil</keyword>
<evidence type="ECO:0000256" key="1">
    <source>
        <dbReference type="SAM" id="Coils"/>
    </source>
</evidence>
<dbReference type="Pfam" id="PF13591">
    <property type="entry name" value="MerR_2"/>
    <property type="match status" value="1"/>
</dbReference>
<evidence type="ECO:0000313" key="4">
    <source>
        <dbReference type="Proteomes" id="UP000077734"/>
    </source>
</evidence>
<evidence type="ECO:0000313" key="3">
    <source>
        <dbReference type="EMBL" id="OAI23362.1"/>
    </source>
</evidence>
<dbReference type="Proteomes" id="UP000077857">
    <property type="component" value="Unassembled WGS sequence"/>
</dbReference>
<protein>
    <submittedName>
        <fullName evidence="2">MerR family transcriptional regulator</fullName>
    </submittedName>
</protein>
<dbReference type="RefSeq" id="WP_054759292.1">
    <property type="nucleotide sequence ID" value="NZ_AP019777.1"/>
</dbReference>
<dbReference type="InterPro" id="IPR009061">
    <property type="entry name" value="DNA-bd_dom_put_sf"/>
</dbReference>
<dbReference type="AlphaFoldDB" id="A0A177N242"/>
<dbReference type="Gene3D" id="1.10.1660.10">
    <property type="match status" value="1"/>
</dbReference>
<dbReference type="OrthoDB" id="9799091at2"/>
<comment type="caution">
    <text evidence="2">The sequence shown here is derived from an EMBL/GenBank/DDBJ whole genome shotgun (WGS) entry which is preliminary data.</text>
</comment>
<dbReference type="KEGG" id="mko:MKLM6_3590"/>
<gene>
    <name evidence="3" type="ORF">A1356_17490</name>
    <name evidence="2" type="ORF">A1507_19475</name>
</gene>
<reference evidence="2 5" key="2">
    <citation type="submission" date="2016-03" db="EMBL/GenBank/DDBJ databases">
        <authorList>
            <person name="Ploux O."/>
        </authorList>
    </citation>
    <scope>NUCLEOTIDE SEQUENCE [LARGE SCALE GENOMIC DNA]</scope>
    <source>
        <strain evidence="2 5">R-45378</strain>
    </source>
</reference>